<organism evidence="2 3">
    <name type="scientific">Saguinus oedipus</name>
    <name type="common">Cotton-top tamarin</name>
    <name type="synonym">Oedipomidas oedipus</name>
    <dbReference type="NCBI Taxonomy" id="9490"/>
    <lineage>
        <taxon>Eukaryota</taxon>
        <taxon>Metazoa</taxon>
        <taxon>Chordata</taxon>
        <taxon>Craniata</taxon>
        <taxon>Vertebrata</taxon>
        <taxon>Euteleostomi</taxon>
        <taxon>Mammalia</taxon>
        <taxon>Eutheria</taxon>
        <taxon>Euarchontoglires</taxon>
        <taxon>Primates</taxon>
        <taxon>Haplorrhini</taxon>
        <taxon>Platyrrhini</taxon>
        <taxon>Cebidae</taxon>
        <taxon>Callitrichinae</taxon>
        <taxon>Saguinus</taxon>
    </lineage>
</organism>
<protein>
    <submittedName>
        <fullName evidence="2">Uncharacterized protein</fullName>
    </submittedName>
</protein>
<reference evidence="2 3" key="1">
    <citation type="submission" date="2023-05" db="EMBL/GenBank/DDBJ databases">
        <title>B98-5 Cell Line De Novo Hybrid Assembly: An Optical Mapping Approach.</title>
        <authorList>
            <person name="Kananen K."/>
            <person name="Auerbach J.A."/>
            <person name="Kautto E."/>
            <person name="Blachly J.S."/>
        </authorList>
    </citation>
    <scope>NUCLEOTIDE SEQUENCE [LARGE SCALE GENOMIC DNA]</scope>
    <source>
        <strain evidence="2">B95-8</strain>
        <tissue evidence="2">Cell line</tissue>
    </source>
</reference>
<proteinExistence type="predicted"/>
<dbReference type="Proteomes" id="UP001266305">
    <property type="component" value="Unassembled WGS sequence"/>
</dbReference>
<sequence>MNPSFFPQNSPIPDQRIPASPSKGRYQAPGQSPAETHKQETIRQMDLVGDESLLGMAVLSVLSSGRVVRPVTWMIWVVCVSRMELIWGDGQQESEMPCSSSKEDAKWSQPGWPLKEIQWFCWHHGDLPT</sequence>
<name>A0ABQ9UZY5_SAGOE</name>
<accession>A0ABQ9UZY5</accession>
<evidence type="ECO:0000313" key="2">
    <source>
        <dbReference type="EMBL" id="KAK2102571.1"/>
    </source>
</evidence>
<gene>
    <name evidence="2" type="ORF">P7K49_020238</name>
</gene>
<feature type="region of interest" description="Disordered" evidence="1">
    <location>
        <begin position="1"/>
        <end position="39"/>
    </location>
</feature>
<dbReference type="EMBL" id="JASSZA010000009">
    <property type="protein sequence ID" value="KAK2102571.1"/>
    <property type="molecule type" value="Genomic_DNA"/>
</dbReference>
<comment type="caution">
    <text evidence="2">The sequence shown here is derived from an EMBL/GenBank/DDBJ whole genome shotgun (WGS) entry which is preliminary data.</text>
</comment>
<feature type="compositionally biased region" description="Polar residues" evidence="1">
    <location>
        <begin position="1"/>
        <end position="12"/>
    </location>
</feature>
<evidence type="ECO:0000256" key="1">
    <source>
        <dbReference type="SAM" id="MobiDB-lite"/>
    </source>
</evidence>
<keyword evidence="3" id="KW-1185">Reference proteome</keyword>
<evidence type="ECO:0000313" key="3">
    <source>
        <dbReference type="Proteomes" id="UP001266305"/>
    </source>
</evidence>